<sequence length="428" mass="46665">MILSKEQIPEPKAKDSEKSFDLDGEEFAAGHTRSAPSYWFRLFSVFCLFGMANPLLVLILVDNPSIVTIAFLALIATIPAAYFAANYITQPIRAVAIRLSAKSYGANADAEADADQLNPPAESSDSQSFRLKGLRRKEGSHYRQHLMMMPLPRELQAIEKMARAGRFSDIAMKSVTKDLFRHLSHQLKSPMALLRAHAQSAKQKIALNDLGATNDCVESISRVSMDVANLVEQLLSLAYVEGLEEGGITLKPVNLSQALTRMLRTRAVVGLDKEVEVKSAVEAGLWVLGESQLLVEMVACLVDNSIRYSPQGSVVKVEADRLSAVKTIRIRVTDEGPGVPEQERERVFEAFYGAVGVDQKGITTYGTRRHRAMKDGKGAVSHGLGLSLVRSIAKLHGANVQLEDGPDGLGLCVRILLSACDPPSLEVD</sequence>
<dbReference type="SUPFAM" id="SSF47384">
    <property type="entry name" value="Homodimeric domain of signal transducing histidine kinase"/>
    <property type="match status" value="1"/>
</dbReference>
<dbReference type="KEGG" id="acip:CBP36_19985"/>
<keyword evidence="14" id="KW-1185">Reference proteome</keyword>
<dbReference type="CDD" id="cd00082">
    <property type="entry name" value="HisKA"/>
    <property type="match status" value="1"/>
</dbReference>
<evidence type="ECO:0000256" key="5">
    <source>
        <dbReference type="ARBA" id="ARBA00022679"/>
    </source>
</evidence>
<comment type="subcellular location">
    <subcellularLocation>
        <location evidence="2">Membrane</location>
    </subcellularLocation>
</comment>
<dbReference type="InterPro" id="IPR004358">
    <property type="entry name" value="Sig_transdc_His_kin-like_C"/>
</dbReference>
<name>A0A240UJP9_9BURK</name>
<dbReference type="SUPFAM" id="SSF55874">
    <property type="entry name" value="ATPase domain of HSP90 chaperone/DNA topoisomerase II/histidine kinase"/>
    <property type="match status" value="1"/>
</dbReference>
<dbReference type="EC" id="2.7.13.3" evidence="3"/>
<dbReference type="PROSITE" id="PS50109">
    <property type="entry name" value="HIS_KIN"/>
    <property type="match status" value="1"/>
</dbReference>
<dbReference type="Pfam" id="PF02518">
    <property type="entry name" value="HATPase_c"/>
    <property type="match status" value="1"/>
</dbReference>
<dbReference type="GO" id="GO:0016020">
    <property type="term" value="C:membrane"/>
    <property type="evidence" value="ECO:0007669"/>
    <property type="project" value="UniProtKB-SubCell"/>
</dbReference>
<feature type="domain" description="Histidine kinase" evidence="12">
    <location>
        <begin position="182"/>
        <end position="421"/>
    </location>
</feature>
<dbReference type="InterPro" id="IPR036097">
    <property type="entry name" value="HisK_dim/P_sf"/>
</dbReference>
<evidence type="ECO:0000313" key="13">
    <source>
        <dbReference type="EMBL" id="ART61249.1"/>
    </source>
</evidence>
<dbReference type="Gene3D" id="3.30.565.10">
    <property type="entry name" value="Histidine kinase-like ATPase, C-terminal domain"/>
    <property type="match status" value="1"/>
</dbReference>
<keyword evidence="7" id="KW-0418">Kinase</keyword>
<dbReference type="InterPro" id="IPR003594">
    <property type="entry name" value="HATPase_dom"/>
</dbReference>
<dbReference type="InterPro" id="IPR036890">
    <property type="entry name" value="HATPase_C_sf"/>
</dbReference>
<keyword evidence="6 11" id="KW-0812">Transmembrane</keyword>
<evidence type="ECO:0000256" key="3">
    <source>
        <dbReference type="ARBA" id="ARBA00012438"/>
    </source>
</evidence>
<evidence type="ECO:0000256" key="6">
    <source>
        <dbReference type="ARBA" id="ARBA00022692"/>
    </source>
</evidence>
<keyword evidence="8 11" id="KW-1133">Transmembrane helix</keyword>
<evidence type="ECO:0000313" key="14">
    <source>
        <dbReference type="Proteomes" id="UP000194440"/>
    </source>
</evidence>
<dbReference type="Proteomes" id="UP000194440">
    <property type="component" value="Plasmid pACP4.1"/>
</dbReference>
<proteinExistence type="predicted"/>
<dbReference type="PANTHER" id="PTHR45436:SF5">
    <property type="entry name" value="SENSOR HISTIDINE KINASE TRCS"/>
    <property type="match status" value="1"/>
</dbReference>
<evidence type="ECO:0000256" key="4">
    <source>
        <dbReference type="ARBA" id="ARBA00022553"/>
    </source>
</evidence>
<evidence type="ECO:0000256" key="11">
    <source>
        <dbReference type="SAM" id="Phobius"/>
    </source>
</evidence>
<dbReference type="InterPro" id="IPR050428">
    <property type="entry name" value="TCS_sensor_his_kinase"/>
</dbReference>
<dbReference type="PRINTS" id="PR00344">
    <property type="entry name" value="BCTRLSENSOR"/>
</dbReference>
<dbReference type="InterPro" id="IPR003661">
    <property type="entry name" value="HisK_dim/P_dom"/>
</dbReference>
<keyword evidence="9 11" id="KW-0472">Membrane</keyword>
<dbReference type="OrthoDB" id="9804645at2"/>
<dbReference type="AlphaFoldDB" id="A0A240UJP9"/>
<evidence type="ECO:0000256" key="7">
    <source>
        <dbReference type="ARBA" id="ARBA00022777"/>
    </source>
</evidence>
<evidence type="ECO:0000256" key="9">
    <source>
        <dbReference type="ARBA" id="ARBA00023136"/>
    </source>
</evidence>
<gene>
    <name evidence="13" type="ORF">CBP36_19985</name>
</gene>
<dbReference type="InterPro" id="IPR005467">
    <property type="entry name" value="His_kinase_dom"/>
</dbReference>
<dbReference type="Gene3D" id="1.10.287.130">
    <property type="match status" value="1"/>
</dbReference>
<dbReference type="PANTHER" id="PTHR45436">
    <property type="entry name" value="SENSOR HISTIDINE KINASE YKOH"/>
    <property type="match status" value="1"/>
</dbReference>
<dbReference type="SMART" id="SM00387">
    <property type="entry name" value="HATPase_c"/>
    <property type="match status" value="1"/>
</dbReference>
<dbReference type="GO" id="GO:0000155">
    <property type="term" value="F:phosphorelay sensor kinase activity"/>
    <property type="evidence" value="ECO:0007669"/>
    <property type="project" value="InterPro"/>
</dbReference>
<protein>
    <recommendedName>
        <fullName evidence="3">histidine kinase</fullName>
        <ecNumber evidence="3">2.7.13.3</ecNumber>
    </recommendedName>
</protein>
<evidence type="ECO:0000256" key="8">
    <source>
        <dbReference type="ARBA" id="ARBA00022989"/>
    </source>
</evidence>
<comment type="catalytic activity">
    <reaction evidence="1">
        <text>ATP + protein L-histidine = ADP + protein N-phospho-L-histidine.</text>
        <dbReference type="EC" id="2.7.13.3"/>
    </reaction>
</comment>
<keyword evidence="5" id="KW-0808">Transferase</keyword>
<dbReference type="RefSeq" id="WP_086929020.1">
    <property type="nucleotide sequence ID" value="NZ_CP021363.1"/>
</dbReference>
<geneLocation type="plasmid" evidence="13 14">
    <name>pACP4.1</name>
</geneLocation>
<evidence type="ECO:0000259" key="12">
    <source>
        <dbReference type="PROSITE" id="PS50109"/>
    </source>
</evidence>
<keyword evidence="13" id="KW-0614">Plasmid</keyword>
<organism evidence="13 14">
    <name type="scientific">Acidovorax carolinensis</name>
    <dbReference type="NCBI Taxonomy" id="553814"/>
    <lineage>
        <taxon>Bacteria</taxon>
        <taxon>Pseudomonadati</taxon>
        <taxon>Pseudomonadota</taxon>
        <taxon>Betaproteobacteria</taxon>
        <taxon>Burkholderiales</taxon>
        <taxon>Comamonadaceae</taxon>
        <taxon>Acidovorax</taxon>
    </lineage>
</organism>
<evidence type="ECO:0000256" key="10">
    <source>
        <dbReference type="SAM" id="MobiDB-lite"/>
    </source>
</evidence>
<dbReference type="KEGG" id="acis:CBP35_19960"/>
<evidence type="ECO:0000256" key="2">
    <source>
        <dbReference type="ARBA" id="ARBA00004370"/>
    </source>
</evidence>
<accession>A0A240UJP9</accession>
<dbReference type="EMBL" id="CP021367">
    <property type="protein sequence ID" value="ART61249.1"/>
    <property type="molecule type" value="Genomic_DNA"/>
</dbReference>
<feature type="region of interest" description="Disordered" evidence="10">
    <location>
        <begin position="111"/>
        <end position="130"/>
    </location>
</feature>
<reference evidence="13" key="1">
    <citation type="submission" date="2017-05" db="EMBL/GenBank/DDBJ databases">
        <title>Polyphasic characterization of four soil-derived phenanthrene-degrading Acidovorax strains and proposal of Acidovorax phenanthrenivorans sp. nov.</title>
        <authorList>
            <person name="Singleton D."/>
            <person name="Lee J."/>
            <person name="Dickey A.N."/>
            <person name="Stroud A."/>
            <person name="Scholl E.H."/>
            <person name="Wright F.A."/>
            <person name="Aitken M.D."/>
        </authorList>
    </citation>
    <scope>NUCLEOTIDE SEQUENCE</scope>
    <source>
        <strain evidence="13">P4</strain>
        <plasmid evidence="13">pACP4.1</plasmid>
    </source>
</reference>
<feature type="transmembrane region" description="Helical" evidence="11">
    <location>
        <begin position="38"/>
        <end position="60"/>
    </location>
</feature>
<feature type="transmembrane region" description="Helical" evidence="11">
    <location>
        <begin position="66"/>
        <end position="88"/>
    </location>
</feature>
<evidence type="ECO:0000256" key="1">
    <source>
        <dbReference type="ARBA" id="ARBA00000085"/>
    </source>
</evidence>
<keyword evidence="4" id="KW-0597">Phosphoprotein</keyword>